<dbReference type="OrthoDB" id="218680at2"/>
<dbReference type="SMART" id="SM00912">
    <property type="entry name" value="Haemagg_act"/>
    <property type="match status" value="1"/>
</dbReference>
<sequence>MNSIYKLKFNRRTLSLDAVSELATNAITASTNHKDSWQPALSLQRLCTLLNTFALPASALLLTANSLAVEPRSGMNVVNGYVNVVTNGAVTSIANSPNAIINWQKFNIQSDEIVKFLQQSSDSAVLNRVLGGELTQILGTLQSNGKVFIVNPAGIVFGEHAKVDVASLVASTLDLSDADFLKGNYVFNQEKDKAITSVINQGMIKVAEDGTLALVGGKVLNTGILEAKNGTIYLLAGQSITIQDLDNPLISYKVTADNKAVNLGEIVAKRAVLLANKISHGYNQDPVSFVDIISGTSSAQQTSITASGEVVLYGASEAEVMQDISLNNSQLANNYACQSAMVVVNGTINVSNSTGVGGNVTVLGDLVVLENNALIDASGNQGGTVYLGGDQEGTGEKKLAKMLGMDTQAVVNVSGTGGDAGTAIAWGNTAFYDGTFLATSVYGNGGFVETSANYINLLDNINVKTDSTYGTVGNWLIDPAHAIIVDNETMKAEAITFYKLTASSDLTPTSNIYIGWYYPEKPTTANFIYSDKLSEVLNNSSVSIRTNLSITFYKVQNFTPSNSSNVLDFKTGNYTFWHSNFTSDVRFRLVRLSSDQSGLYFNLTNSNIQIRSLNANIGAQLAMNNSSITTTQFLIVNTSWRATINNSTLNSGGALNITVCATRSTDHALRFVGNSSITAKGDIYLISPRGVLINGSNTSITGGGTINIFGSYQEGDNTPINLTNVNIQGSTASAALNIAAFSSNNYTAVTLNNVSFKNLSEVSLTAYQFNATNTSTENVTGDIVLNIISGNLATINRTTLNSTTGNISITKSDGSLTVNNSNFTANQNLGVAVANGTFTVTGSNLSANKKLDLNVTIGSFIGNRANLSAKEDLVVISNSALNFSRSLLSGESISLLGSSRTNINLDNSTFKGISNASSTLNISNTDGKGAIYPFITLDNLTLQDFKDIDATGLRFNASNVTTRNIKGNITFNIVGYVFSNVNYSNFTAGGNVTFSKVSSNLSFDSTNVTAEDNLVISSGGTGNLQFNNSNLVSNTGFISLSAASTVDFTTSTLNSATTAVLLGTTVNTHSSNLTTKADLEVGNNSSQSINLSNSSFKSTTGNVSVSGTTEILVTNSSLNATVDLNLTTAARPYTLTNGQIKINNSNGGKLVAGRDLNITTNNLELNNTILQATGNIGLAEQTAQAGSFTANNASLNATNVSVSFNTTNLNASKFYARKNLDLVANATTISNSSNLSAANNLTLQVTTASIESKSLLNATNTSIVATNGTAVRNGAIVNSSQGTIISSREIIVPWL</sequence>
<accession>A0A3A1Y9P0</accession>
<dbReference type="InterPro" id="IPR012334">
    <property type="entry name" value="Pectin_lyas_fold"/>
</dbReference>
<gene>
    <name evidence="2" type="ORF">CKF54_01985</name>
</gene>
<comment type="caution">
    <text evidence="2">The sequence shown here is derived from an EMBL/GenBank/DDBJ whole genome shotgun (WGS) entry which is preliminary data.</text>
</comment>
<dbReference type="Pfam" id="PF05860">
    <property type="entry name" value="TPS"/>
    <property type="match status" value="1"/>
</dbReference>
<dbReference type="Proteomes" id="UP000265691">
    <property type="component" value="Unassembled WGS sequence"/>
</dbReference>
<name>A0A3A1Y9P0_9GAMM</name>
<dbReference type="RefSeq" id="WP_119524611.1">
    <property type="nucleotide sequence ID" value="NZ_NRHC01000021.1"/>
</dbReference>
<evidence type="ECO:0000313" key="2">
    <source>
        <dbReference type="EMBL" id="RIY33908.1"/>
    </source>
</evidence>
<dbReference type="SUPFAM" id="SSF51126">
    <property type="entry name" value="Pectin lyase-like"/>
    <property type="match status" value="1"/>
</dbReference>
<feature type="domain" description="Filamentous haemagglutinin FhaB/tRNA nuclease CdiA-like TPS" evidence="1">
    <location>
        <begin position="68"/>
        <end position="179"/>
    </location>
</feature>
<dbReference type="PANTHER" id="PTHR12338:SF5">
    <property type="entry name" value="ANTIGEN 43-RELATED"/>
    <property type="match status" value="1"/>
</dbReference>
<organism evidence="2 3">
    <name type="scientific">Psittacicella hinzii</name>
    <dbReference type="NCBI Taxonomy" id="2028575"/>
    <lineage>
        <taxon>Bacteria</taxon>
        <taxon>Pseudomonadati</taxon>
        <taxon>Pseudomonadota</taxon>
        <taxon>Gammaproteobacteria</taxon>
        <taxon>Pasteurellales</taxon>
        <taxon>Psittacicellaceae</taxon>
        <taxon>Psittacicella</taxon>
    </lineage>
</organism>
<dbReference type="Gene3D" id="2.160.20.10">
    <property type="entry name" value="Single-stranded right-handed beta-helix, Pectin lyase-like"/>
    <property type="match status" value="1"/>
</dbReference>
<protein>
    <recommendedName>
        <fullName evidence="1">Filamentous haemagglutinin FhaB/tRNA nuclease CdiA-like TPS domain-containing protein</fullName>
    </recommendedName>
</protein>
<evidence type="ECO:0000259" key="1">
    <source>
        <dbReference type="SMART" id="SM00912"/>
    </source>
</evidence>
<dbReference type="InterPro" id="IPR011050">
    <property type="entry name" value="Pectin_lyase_fold/virulence"/>
</dbReference>
<keyword evidence="3" id="KW-1185">Reference proteome</keyword>
<dbReference type="InterPro" id="IPR050909">
    <property type="entry name" value="Bact_Autotransporter_VF"/>
</dbReference>
<dbReference type="InterPro" id="IPR008638">
    <property type="entry name" value="FhaB/CdiA-like_TPS"/>
</dbReference>
<dbReference type="PANTHER" id="PTHR12338">
    <property type="entry name" value="AUTOTRANSPORTER"/>
    <property type="match status" value="1"/>
</dbReference>
<evidence type="ECO:0000313" key="3">
    <source>
        <dbReference type="Proteomes" id="UP000265691"/>
    </source>
</evidence>
<reference evidence="2 3" key="1">
    <citation type="submission" date="2017-08" db="EMBL/GenBank/DDBJ databases">
        <title>Reclassification of Bisgaard taxon 37 and 44.</title>
        <authorList>
            <person name="Christensen H."/>
        </authorList>
    </citation>
    <scope>NUCLEOTIDE SEQUENCE [LARGE SCALE GENOMIC DNA]</scope>
    <source>
        <strain evidence="2 3">B96_3</strain>
    </source>
</reference>
<dbReference type="EMBL" id="NRHC01000021">
    <property type="protein sequence ID" value="RIY33908.1"/>
    <property type="molecule type" value="Genomic_DNA"/>
</dbReference>
<dbReference type="NCBIfam" id="TIGR01901">
    <property type="entry name" value="adhes_NPXG"/>
    <property type="match status" value="1"/>
</dbReference>
<proteinExistence type="predicted"/>